<gene>
    <name evidence="3" type="ORF">G6N77_17540</name>
</gene>
<reference evidence="3 4" key="1">
    <citation type="submission" date="2020-02" db="EMBL/GenBank/DDBJ databases">
        <title>Genome sequence of the type strain DSM 27180 of Arthrobacter silviterrae.</title>
        <authorList>
            <person name="Gao J."/>
            <person name="Sun J."/>
        </authorList>
    </citation>
    <scope>NUCLEOTIDE SEQUENCE [LARGE SCALE GENOMIC DNA]</scope>
    <source>
        <strain evidence="3 4">DSM 27180</strain>
    </source>
</reference>
<proteinExistence type="predicted"/>
<evidence type="ECO:0000313" key="3">
    <source>
        <dbReference type="EMBL" id="NGN85252.1"/>
    </source>
</evidence>
<dbReference type="RefSeq" id="WP_165183465.1">
    <property type="nucleotide sequence ID" value="NZ_JAAKZI010000042.1"/>
</dbReference>
<protein>
    <recommendedName>
        <fullName evidence="2">Transposase-like Mu C-terminal domain-containing protein</fullName>
    </recommendedName>
</protein>
<evidence type="ECO:0000259" key="2">
    <source>
        <dbReference type="Pfam" id="PF09299"/>
    </source>
</evidence>
<feature type="compositionally biased region" description="Basic residues" evidence="1">
    <location>
        <begin position="9"/>
        <end position="19"/>
    </location>
</feature>
<evidence type="ECO:0000256" key="1">
    <source>
        <dbReference type="SAM" id="MobiDB-lite"/>
    </source>
</evidence>
<feature type="region of interest" description="Disordered" evidence="1">
    <location>
        <begin position="1"/>
        <end position="21"/>
    </location>
</feature>
<comment type="caution">
    <text evidence="3">The sequence shown here is derived from an EMBL/GenBank/DDBJ whole genome shotgun (WGS) entry which is preliminary data.</text>
</comment>
<keyword evidence="4" id="KW-1185">Reference proteome</keyword>
<accession>A0ABX0DE91</accession>
<dbReference type="PANTHER" id="PTHR35004">
    <property type="entry name" value="TRANSPOSASE RV3428C-RELATED"/>
    <property type="match status" value="1"/>
</dbReference>
<dbReference type="Proteomes" id="UP000479226">
    <property type="component" value="Unassembled WGS sequence"/>
</dbReference>
<evidence type="ECO:0000313" key="4">
    <source>
        <dbReference type="Proteomes" id="UP000479226"/>
    </source>
</evidence>
<organism evidence="3 4">
    <name type="scientific">Arthrobacter silviterrae</name>
    <dbReference type="NCBI Taxonomy" id="2026658"/>
    <lineage>
        <taxon>Bacteria</taxon>
        <taxon>Bacillati</taxon>
        <taxon>Actinomycetota</taxon>
        <taxon>Actinomycetes</taxon>
        <taxon>Micrococcales</taxon>
        <taxon>Micrococcaceae</taxon>
        <taxon>Arthrobacter</taxon>
    </lineage>
</organism>
<dbReference type="EMBL" id="JAAKZI010000042">
    <property type="protein sequence ID" value="NGN85252.1"/>
    <property type="molecule type" value="Genomic_DNA"/>
</dbReference>
<name>A0ABX0DE91_9MICC</name>
<feature type="domain" description="Transposase-like Mu C-terminal" evidence="2">
    <location>
        <begin position="114"/>
        <end position="166"/>
    </location>
</feature>
<sequence>MPGNWHVRFGGRPRGKGPHQGHLAAWPTLPNTVTSQFLGEITVTDTPMLPGTGPEAGSQISSLQELNTLFTAWVNMVYHHTVHTSTGQTPLARWEASWEHREPVRKPLDEIRQAFLWSDTRRVSKTGTVSLHSNSYEVDPLLAGTTVELVYDPFDLDGDITVNNHQGLPAGTAKPLDIGRHVHAKVTNAVKDNDNAANISTGINYLDLVATRHRQSLTGAPISFADLHEQNTQNQAAIKEESR</sequence>
<dbReference type="InterPro" id="IPR015378">
    <property type="entry name" value="Transposase-like_Mu_C"/>
</dbReference>
<dbReference type="Pfam" id="PF09299">
    <property type="entry name" value="Mu-transpos_C"/>
    <property type="match status" value="1"/>
</dbReference>
<dbReference type="PANTHER" id="PTHR35004:SF6">
    <property type="entry name" value="TRANSPOSASE"/>
    <property type="match status" value="1"/>
</dbReference>